<dbReference type="Proteomes" id="UP000241769">
    <property type="component" value="Unassembled WGS sequence"/>
</dbReference>
<feature type="region of interest" description="Disordered" evidence="1">
    <location>
        <begin position="13"/>
        <end position="40"/>
    </location>
</feature>
<dbReference type="AlphaFoldDB" id="A0A2P6N0I1"/>
<gene>
    <name evidence="2" type="ORF">PROFUN_14295</name>
</gene>
<protein>
    <submittedName>
        <fullName evidence="2">Uncharacterized protein</fullName>
    </submittedName>
</protein>
<sequence>MKPVDKNVKEVVSNGYSATVLHNSHEPHSPPSKLPHPPLH</sequence>
<comment type="caution">
    <text evidence="2">The sequence shown here is derived from an EMBL/GenBank/DDBJ whole genome shotgun (WGS) entry which is preliminary data.</text>
</comment>
<evidence type="ECO:0000313" key="2">
    <source>
        <dbReference type="EMBL" id="PRP77475.1"/>
    </source>
</evidence>
<proteinExistence type="predicted"/>
<evidence type="ECO:0000256" key="1">
    <source>
        <dbReference type="SAM" id="MobiDB-lite"/>
    </source>
</evidence>
<dbReference type="InParanoid" id="A0A2P6N0I1"/>
<feature type="compositionally biased region" description="Pro residues" evidence="1">
    <location>
        <begin position="29"/>
        <end position="40"/>
    </location>
</feature>
<evidence type="ECO:0000313" key="3">
    <source>
        <dbReference type="Proteomes" id="UP000241769"/>
    </source>
</evidence>
<reference evidence="2 3" key="1">
    <citation type="journal article" date="2018" name="Genome Biol. Evol.">
        <title>Multiple Roots of Fruiting Body Formation in Amoebozoa.</title>
        <authorList>
            <person name="Hillmann F."/>
            <person name="Forbes G."/>
            <person name="Novohradska S."/>
            <person name="Ferling I."/>
            <person name="Riege K."/>
            <person name="Groth M."/>
            <person name="Westermann M."/>
            <person name="Marz M."/>
            <person name="Spaller T."/>
            <person name="Winckler T."/>
            <person name="Schaap P."/>
            <person name="Glockner G."/>
        </authorList>
    </citation>
    <scope>NUCLEOTIDE SEQUENCE [LARGE SCALE GENOMIC DNA]</scope>
    <source>
        <strain evidence="2 3">Jena</strain>
    </source>
</reference>
<keyword evidence="3" id="KW-1185">Reference proteome</keyword>
<name>A0A2P6N0I1_9EUKA</name>
<dbReference type="EMBL" id="MDYQ01000262">
    <property type="protein sequence ID" value="PRP77475.1"/>
    <property type="molecule type" value="Genomic_DNA"/>
</dbReference>
<organism evidence="2 3">
    <name type="scientific">Planoprotostelium fungivorum</name>
    <dbReference type="NCBI Taxonomy" id="1890364"/>
    <lineage>
        <taxon>Eukaryota</taxon>
        <taxon>Amoebozoa</taxon>
        <taxon>Evosea</taxon>
        <taxon>Variosea</taxon>
        <taxon>Cavosteliida</taxon>
        <taxon>Cavosteliaceae</taxon>
        <taxon>Planoprotostelium</taxon>
    </lineage>
</organism>
<accession>A0A2P6N0I1</accession>